<feature type="chain" id="PRO_5047084399" description="Fibronectin type-III domain-containing protein" evidence="1">
    <location>
        <begin position="28"/>
        <end position="632"/>
    </location>
</feature>
<dbReference type="EMBL" id="BAABKM010000002">
    <property type="protein sequence ID" value="GAA4698267.1"/>
    <property type="molecule type" value="Genomic_DNA"/>
</dbReference>
<gene>
    <name evidence="2" type="ORF">GCM10023349_12940</name>
</gene>
<keyword evidence="3" id="KW-1185">Reference proteome</keyword>
<evidence type="ECO:0008006" key="4">
    <source>
        <dbReference type="Google" id="ProtNLM"/>
    </source>
</evidence>
<sequence>MKRTAVTVAAGLVLSLVVVLPTGSASGAPTWVDPADLPDVEGVTQLHVRGASLLWVDAASGDILSAARSADGTWTEPTVRADPASDAVIDDTGRYGPDAYTVGDQLFVLDADGPRPLGDAVPGVAHGSGQGVVWAEPVEGGQRLVSSEDPSAHRVVVPTADVTYLDLVATESELREGGVTQFFVWISRAPGGTPRAWASRGRTGEAPVALSAAGATASSLGTNEDGLVTWTEEGTDGPAVVRVGDADADTGKWHVRTVSTGTGDAAQPVVGWAHEPGAANRFVTWREQRGDTWVVLRATESERNGPWSAPVTVASGPGVLAARQFAARDDAVAIWCRPAAAGCTMQARTTGPTLGPVATLGTVEDAAAASIVAPSDAFAWLDGTPGVRIAALDAEAPRSMYSVVPAAAFSGTAIARWSAPLDNWSAVPSYRFRISDRGPRSFSGLEDWDTPVKPTTATTSKLTVEPGHTRCLGVQGVDAVGNHESAGRLFAGNGSCVTAPLDERELERSKGWTKVWDRDSHNHTLLRTRKAGATLTFERYSLQRMLLLVKRVPNGGTVVVRLNGHSIGTIDTSGPVRRRTAYLAKKLLASGDLKARTLTITVVSRGKPVLVDGVLLADHIQKASEVNRLTSP</sequence>
<evidence type="ECO:0000313" key="2">
    <source>
        <dbReference type="EMBL" id="GAA4698267.1"/>
    </source>
</evidence>
<proteinExistence type="predicted"/>
<comment type="caution">
    <text evidence="2">The sequence shown here is derived from an EMBL/GenBank/DDBJ whole genome shotgun (WGS) entry which is preliminary data.</text>
</comment>
<evidence type="ECO:0000256" key="1">
    <source>
        <dbReference type="SAM" id="SignalP"/>
    </source>
</evidence>
<dbReference type="RefSeq" id="WP_345520421.1">
    <property type="nucleotide sequence ID" value="NZ_BAABKM010000002.1"/>
</dbReference>
<name>A0ABP8X0D5_9ACTN</name>
<organism evidence="2 3">
    <name type="scientific">Nocardioides conyzicola</name>
    <dbReference type="NCBI Taxonomy" id="1651781"/>
    <lineage>
        <taxon>Bacteria</taxon>
        <taxon>Bacillati</taxon>
        <taxon>Actinomycetota</taxon>
        <taxon>Actinomycetes</taxon>
        <taxon>Propionibacteriales</taxon>
        <taxon>Nocardioidaceae</taxon>
        <taxon>Nocardioides</taxon>
    </lineage>
</organism>
<dbReference type="Proteomes" id="UP001499974">
    <property type="component" value="Unassembled WGS sequence"/>
</dbReference>
<protein>
    <recommendedName>
        <fullName evidence="4">Fibronectin type-III domain-containing protein</fullName>
    </recommendedName>
</protein>
<keyword evidence="1" id="KW-0732">Signal</keyword>
<evidence type="ECO:0000313" key="3">
    <source>
        <dbReference type="Proteomes" id="UP001499974"/>
    </source>
</evidence>
<reference evidence="3" key="1">
    <citation type="journal article" date="2019" name="Int. J. Syst. Evol. Microbiol.">
        <title>The Global Catalogue of Microorganisms (GCM) 10K type strain sequencing project: providing services to taxonomists for standard genome sequencing and annotation.</title>
        <authorList>
            <consortium name="The Broad Institute Genomics Platform"/>
            <consortium name="The Broad Institute Genome Sequencing Center for Infectious Disease"/>
            <person name="Wu L."/>
            <person name="Ma J."/>
        </authorList>
    </citation>
    <scope>NUCLEOTIDE SEQUENCE [LARGE SCALE GENOMIC DNA]</scope>
    <source>
        <strain evidence="3">JCM 18531</strain>
    </source>
</reference>
<accession>A0ABP8X0D5</accession>
<feature type="signal peptide" evidence="1">
    <location>
        <begin position="1"/>
        <end position="27"/>
    </location>
</feature>